<dbReference type="InterPro" id="IPR036291">
    <property type="entry name" value="NAD(P)-bd_dom_sf"/>
</dbReference>
<dbReference type="AlphaFoldDB" id="A0A366KZT2"/>
<dbReference type="Gene3D" id="3.40.50.720">
    <property type="entry name" value="NAD(P)-binding Rossmann-like Domain"/>
    <property type="match status" value="1"/>
</dbReference>
<accession>A0A366KZT2</accession>
<organism evidence="3 4">
    <name type="scientific">Pedobacter miscanthi</name>
    <dbReference type="NCBI Taxonomy" id="2259170"/>
    <lineage>
        <taxon>Bacteria</taxon>
        <taxon>Pseudomonadati</taxon>
        <taxon>Bacteroidota</taxon>
        <taxon>Sphingobacteriia</taxon>
        <taxon>Sphingobacteriales</taxon>
        <taxon>Sphingobacteriaceae</taxon>
        <taxon>Pedobacter</taxon>
    </lineage>
</organism>
<dbReference type="SUPFAM" id="SSF51735">
    <property type="entry name" value="NAD(P)-binding Rossmann-fold domains"/>
    <property type="match status" value="1"/>
</dbReference>
<dbReference type="OrthoDB" id="9771302at2"/>
<dbReference type="Proteomes" id="UP000252081">
    <property type="component" value="Unassembled WGS sequence"/>
</dbReference>
<keyword evidence="4" id="KW-1185">Reference proteome</keyword>
<evidence type="ECO:0000256" key="1">
    <source>
        <dbReference type="ARBA" id="ARBA00022857"/>
    </source>
</evidence>
<keyword evidence="1" id="KW-0521">NADP</keyword>
<evidence type="ECO:0000313" key="3">
    <source>
        <dbReference type="EMBL" id="RBQ06749.1"/>
    </source>
</evidence>
<comment type="caution">
    <text evidence="3">The sequence shown here is derived from an EMBL/GenBank/DDBJ whole genome shotgun (WGS) entry which is preliminary data.</text>
</comment>
<reference evidence="3 4" key="1">
    <citation type="submission" date="2018-07" db="EMBL/GenBank/DDBJ databases">
        <title>A draft genome of a endophytic bacteria, a new species of Pedobacter.</title>
        <authorList>
            <person name="Zhang Z.D."/>
            <person name="Chen Z.J."/>
        </authorList>
    </citation>
    <scope>NUCLEOTIDE SEQUENCE [LARGE SCALE GENOMIC DNA]</scope>
    <source>
        <strain evidence="3 4">RS10</strain>
    </source>
</reference>
<protein>
    <submittedName>
        <fullName evidence="3">NmrA family transcriptional regulator</fullName>
    </submittedName>
</protein>
<evidence type="ECO:0000313" key="4">
    <source>
        <dbReference type="Proteomes" id="UP000252081"/>
    </source>
</evidence>
<proteinExistence type="predicted"/>
<dbReference type="PANTHER" id="PTHR42748:SF3">
    <property type="entry name" value="BLL4366 PROTEIN"/>
    <property type="match status" value="1"/>
</dbReference>
<dbReference type="RefSeq" id="WP_113949312.1">
    <property type="nucleotide sequence ID" value="NZ_QNQU01000010.1"/>
</dbReference>
<feature type="domain" description="NAD(P)-binding" evidence="2">
    <location>
        <begin position="42"/>
        <end position="136"/>
    </location>
</feature>
<dbReference type="Pfam" id="PF13460">
    <property type="entry name" value="NAD_binding_10"/>
    <property type="match status" value="1"/>
</dbReference>
<sequence length="251" mass="26289">MKIVVIGGSGLIGSKLVASLEKLGHGVIVGAPQTGVNTITGEGLKEALKGADVVVDVANSPSFEDNAVMDFFQTSGKNLLAAEAEAGVKHHVALSVVGTERLQGSGYFRAKLAQEKLIKESGIPYSILHSTQFFEFVGGIIQSGTVGDTIHVSPAMIQPISSDDVVAAMTAITIGSPINTTVEVAGPEKIGLSELVKKYMGLKGDTRTLIADSHTPYFGVEINDSSLTPAENARIGSVRYDDWIALPGNLR</sequence>
<dbReference type="PANTHER" id="PTHR42748">
    <property type="entry name" value="NITROGEN METABOLITE REPRESSION PROTEIN NMRA FAMILY MEMBER"/>
    <property type="match status" value="1"/>
</dbReference>
<name>A0A366KZT2_9SPHI</name>
<gene>
    <name evidence="3" type="ORF">DRW42_13300</name>
</gene>
<dbReference type="InterPro" id="IPR051164">
    <property type="entry name" value="NmrA-like_oxidored"/>
</dbReference>
<evidence type="ECO:0000259" key="2">
    <source>
        <dbReference type="Pfam" id="PF13460"/>
    </source>
</evidence>
<dbReference type="InterPro" id="IPR016040">
    <property type="entry name" value="NAD(P)-bd_dom"/>
</dbReference>
<dbReference type="EMBL" id="QNQU01000010">
    <property type="protein sequence ID" value="RBQ06749.1"/>
    <property type="molecule type" value="Genomic_DNA"/>
</dbReference>